<comment type="caution">
    <text evidence="9">The sequence shown here is derived from an EMBL/GenBank/DDBJ whole genome shotgun (WGS) entry which is preliminary data.</text>
</comment>
<dbReference type="RefSeq" id="WP_201504297.1">
    <property type="nucleotide sequence ID" value="NZ_BAAAFR010000001.1"/>
</dbReference>
<keyword evidence="8" id="KW-1133">Transmembrane helix</keyword>
<feature type="transmembrane region" description="Helical" evidence="8">
    <location>
        <begin position="12"/>
        <end position="32"/>
    </location>
</feature>
<evidence type="ECO:0000256" key="1">
    <source>
        <dbReference type="ARBA" id="ARBA00004459"/>
    </source>
</evidence>
<keyword evidence="3 8" id="KW-0472">Membrane</keyword>
<sequence>MSGSFLLADKPYTALLARLIAVVVLGSTFVLAGCGQKGDLYLPEGNASDEGQQMIDSGSAPQDDAFDRVGDDTMDDLPEASADPNDY</sequence>
<dbReference type="EMBL" id="BAAAFR010000001">
    <property type="protein sequence ID" value="GAA0308079.1"/>
    <property type="molecule type" value="Genomic_DNA"/>
</dbReference>
<name>A0ABN0VK24_9GAMM</name>
<dbReference type="Pfam" id="PF13627">
    <property type="entry name" value="LptM_cons"/>
    <property type="match status" value="1"/>
</dbReference>
<feature type="compositionally biased region" description="Polar residues" evidence="7">
    <location>
        <begin position="49"/>
        <end position="60"/>
    </location>
</feature>
<evidence type="ECO:0000313" key="9">
    <source>
        <dbReference type="EMBL" id="GAA0308079.1"/>
    </source>
</evidence>
<dbReference type="NCBIfam" id="NF047847">
    <property type="entry name" value="SS_mature_LptM"/>
    <property type="match status" value="1"/>
</dbReference>
<gene>
    <name evidence="9" type="ORF">GCM10009129_01450</name>
</gene>
<evidence type="ECO:0000256" key="8">
    <source>
        <dbReference type="SAM" id="Phobius"/>
    </source>
</evidence>
<reference evidence="9 10" key="1">
    <citation type="journal article" date="2019" name="Int. J. Syst. Evol. Microbiol.">
        <title>The Global Catalogue of Microorganisms (GCM) 10K type strain sequencing project: providing services to taxonomists for standard genome sequencing and annotation.</title>
        <authorList>
            <consortium name="The Broad Institute Genomics Platform"/>
            <consortium name="The Broad Institute Genome Sequencing Center for Infectious Disease"/>
            <person name="Wu L."/>
            <person name="Ma J."/>
        </authorList>
    </citation>
    <scope>NUCLEOTIDE SEQUENCE [LARGE SCALE GENOMIC DNA]</scope>
    <source>
        <strain evidence="9 10">JCM 16343</strain>
    </source>
</reference>
<feature type="region of interest" description="Disordered" evidence="7">
    <location>
        <begin position="43"/>
        <end position="87"/>
    </location>
</feature>
<comment type="subcellular location">
    <subcellularLocation>
        <location evidence="1">Cell outer membrane</location>
        <topology evidence="1">Lipid-anchor</topology>
    </subcellularLocation>
</comment>
<evidence type="ECO:0000256" key="2">
    <source>
        <dbReference type="ARBA" id="ARBA00022729"/>
    </source>
</evidence>
<protein>
    <recommendedName>
        <fullName evidence="11">Lipoprotein</fullName>
    </recommendedName>
</protein>
<evidence type="ECO:0000256" key="5">
    <source>
        <dbReference type="ARBA" id="ARBA00023237"/>
    </source>
</evidence>
<dbReference type="InterPro" id="IPR032831">
    <property type="entry name" value="LptM_cons"/>
</dbReference>
<evidence type="ECO:0000256" key="7">
    <source>
        <dbReference type="SAM" id="MobiDB-lite"/>
    </source>
</evidence>
<keyword evidence="8" id="KW-0812">Transmembrane</keyword>
<evidence type="ECO:0000256" key="4">
    <source>
        <dbReference type="ARBA" id="ARBA00023139"/>
    </source>
</evidence>
<proteinExistence type="predicted"/>
<evidence type="ECO:0008006" key="11">
    <source>
        <dbReference type="Google" id="ProtNLM"/>
    </source>
</evidence>
<evidence type="ECO:0000256" key="6">
    <source>
        <dbReference type="ARBA" id="ARBA00023288"/>
    </source>
</evidence>
<accession>A0ABN0VK24</accession>
<dbReference type="Proteomes" id="UP001501787">
    <property type="component" value="Unassembled WGS sequence"/>
</dbReference>
<keyword evidence="2" id="KW-0732">Signal</keyword>
<keyword evidence="6" id="KW-0449">Lipoprotein</keyword>
<keyword evidence="5" id="KW-0998">Cell outer membrane</keyword>
<organism evidence="9 10">
    <name type="scientific">Psychrobacter aestuarii</name>
    <dbReference type="NCBI Taxonomy" id="556327"/>
    <lineage>
        <taxon>Bacteria</taxon>
        <taxon>Pseudomonadati</taxon>
        <taxon>Pseudomonadota</taxon>
        <taxon>Gammaproteobacteria</taxon>
        <taxon>Moraxellales</taxon>
        <taxon>Moraxellaceae</taxon>
        <taxon>Psychrobacter</taxon>
    </lineage>
</organism>
<keyword evidence="4" id="KW-0564">Palmitate</keyword>
<evidence type="ECO:0000313" key="10">
    <source>
        <dbReference type="Proteomes" id="UP001501787"/>
    </source>
</evidence>
<keyword evidence="10" id="KW-1185">Reference proteome</keyword>
<evidence type="ECO:0000256" key="3">
    <source>
        <dbReference type="ARBA" id="ARBA00023136"/>
    </source>
</evidence>